<dbReference type="EMBL" id="JAULSN010000008">
    <property type="protein sequence ID" value="KAK3366106.1"/>
    <property type="molecule type" value="Genomic_DNA"/>
</dbReference>
<organism evidence="8 9">
    <name type="scientific">Lasiosphaeria ovina</name>
    <dbReference type="NCBI Taxonomy" id="92902"/>
    <lineage>
        <taxon>Eukaryota</taxon>
        <taxon>Fungi</taxon>
        <taxon>Dikarya</taxon>
        <taxon>Ascomycota</taxon>
        <taxon>Pezizomycotina</taxon>
        <taxon>Sordariomycetes</taxon>
        <taxon>Sordariomycetidae</taxon>
        <taxon>Sordariales</taxon>
        <taxon>Lasiosphaeriaceae</taxon>
        <taxon>Lasiosphaeria</taxon>
    </lineage>
</organism>
<dbReference type="InterPro" id="IPR012941">
    <property type="entry name" value="Phe_hydrox_C_dim_dom"/>
</dbReference>
<dbReference type="GO" id="GO:0016709">
    <property type="term" value="F:oxidoreductase activity, acting on paired donors, with incorporation or reduction of molecular oxygen, NAD(P)H as one donor, and incorporation of one atom of oxygen"/>
    <property type="evidence" value="ECO:0007669"/>
    <property type="project" value="UniProtKB-ARBA"/>
</dbReference>
<dbReference type="Gene3D" id="3.40.30.20">
    <property type="match status" value="1"/>
</dbReference>
<dbReference type="InterPro" id="IPR002938">
    <property type="entry name" value="FAD-bd"/>
</dbReference>
<reference evidence="8" key="2">
    <citation type="submission" date="2023-06" db="EMBL/GenBank/DDBJ databases">
        <authorList>
            <consortium name="Lawrence Berkeley National Laboratory"/>
            <person name="Haridas S."/>
            <person name="Hensen N."/>
            <person name="Bonometti L."/>
            <person name="Westerberg I."/>
            <person name="Brannstrom I.O."/>
            <person name="Guillou S."/>
            <person name="Cros-Aarteil S."/>
            <person name="Calhoun S."/>
            <person name="Kuo A."/>
            <person name="Mondo S."/>
            <person name="Pangilinan J."/>
            <person name="Riley R."/>
            <person name="Labutti K."/>
            <person name="Andreopoulos B."/>
            <person name="Lipzen A."/>
            <person name="Chen C."/>
            <person name="Yanf M."/>
            <person name="Daum C."/>
            <person name="Ng V."/>
            <person name="Clum A."/>
            <person name="Steindorff A."/>
            <person name="Ohm R."/>
            <person name="Martin F."/>
            <person name="Silar P."/>
            <person name="Natvig D."/>
            <person name="Lalanne C."/>
            <person name="Gautier V."/>
            <person name="Ament-Velasquez S.L."/>
            <person name="Kruys A."/>
            <person name="Hutchinson M.I."/>
            <person name="Powell A.J."/>
            <person name="Barry K."/>
            <person name="Miller A.N."/>
            <person name="Grigoriev I.V."/>
            <person name="Debuchy R."/>
            <person name="Gladieux P."/>
            <person name="Thoren M.H."/>
            <person name="Johannesson H."/>
        </authorList>
    </citation>
    <scope>NUCLEOTIDE SEQUENCE</scope>
    <source>
        <strain evidence="8">CBS 958.72</strain>
    </source>
</reference>
<dbReference type="Pfam" id="PF01494">
    <property type="entry name" value="FAD_binding_3"/>
    <property type="match status" value="1"/>
</dbReference>
<evidence type="ECO:0000256" key="2">
    <source>
        <dbReference type="ARBA" id="ARBA00007801"/>
    </source>
</evidence>
<evidence type="ECO:0000313" key="9">
    <source>
        <dbReference type="Proteomes" id="UP001287356"/>
    </source>
</evidence>
<evidence type="ECO:0000256" key="3">
    <source>
        <dbReference type="ARBA" id="ARBA00022630"/>
    </source>
</evidence>
<sequence length="552" mass="60353">MQSCDILIIGAGPVGVTLALELALHNVSLRIIDKAPERSDKSRALVVHPRTLELLNRHRSPEALSSRGQTLHGVAIYINQKLVTPLNLNDLGTTDTQFPLPLLVSQAKTETFLDERLAEYGVHVERPVTAMAIEQDNTGVTTTLRLSDGSHQTVRSKYVVGCDGAHSVVRHAANNLTFEGAPYPQDFILCDARLHDSSLPKNRICLFLGSAAVSRGMVMMIPIDGELVRVVASEPLSAPENDPTVDQFTECLHSHGPVGSGTLTDAVWLTRFRFHSRIVSNYRDGRLFLAGDAAHIHSPAGGQGMNAGIQDSVNLGWKLALALQGKTADAEVLLDSYNAERRPIGKRLISGTDSIFSSITTSSTWFIMLRNFVLRWILPWFLSSTRRRGMVLRFLSGFGIKYRRSPVVGTTAGFKGPIRGGDRLPDGVVLEKSGADLKKTHLQRLCGGKPHHLLLFAGISTAYASTSSVLERAEDQISSLMRSEMKTHTIYAVDLPRDADSLSSPSLYVDMKGHVHSQFGFTEPGYVLVRPDGYVAHIGHLSKLDSLLEFLA</sequence>
<evidence type="ECO:0000259" key="6">
    <source>
        <dbReference type="Pfam" id="PF01494"/>
    </source>
</evidence>
<feature type="domain" description="Phenol hydroxylase-like C-terminal dimerisation" evidence="7">
    <location>
        <begin position="487"/>
        <end position="551"/>
    </location>
</feature>
<keyword evidence="4" id="KW-0274">FAD</keyword>
<name>A0AAE0JYP6_9PEZI</name>
<dbReference type="Proteomes" id="UP001287356">
    <property type="component" value="Unassembled WGS sequence"/>
</dbReference>
<comment type="similarity">
    <text evidence="2">Belongs to the PheA/TfdB FAD monooxygenase family.</text>
</comment>
<evidence type="ECO:0000259" key="7">
    <source>
        <dbReference type="Pfam" id="PF07976"/>
    </source>
</evidence>
<reference evidence="8" key="1">
    <citation type="journal article" date="2023" name="Mol. Phylogenet. Evol.">
        <title>Genome-scale phylogeny and comparative genomics of the fungal order Sordariales.</title>
        <authorList>
            <person name="Hensen N."/>
            <person name="Bonometti L."/>
            <person name="Westerberg I."/>
            <person name="Brannstrom I.O."/>
            <person name="Guillou S."/>
            <person name="Cros-Aarteil S."/>
            <person name="Calhoun S."/>
            <person name="Haridas S."/>
            <person name="Kuo A."/>
            <person name="Mondo S."/>
            <person name="Pangilinan J."/>
            <person name="Riley R."/>
            <person name="LaButti K."/>
            <person name="Andreopoulos B."/>
            <person name="Lipzen A."/>
            <person name="Chen C."/>
            <person name="Yan M."/>
            <person name="Daum C."/>
            <person name="Ng V."/>
            <person name="Clum A."/>
            <person name="Steindorff A."/>
            <person name="Ohm R.A."/>
            <person name="Martin F."/>
            <person name="Silar P."/>
            <person name="Natvig D.O."/>
            <person name="Lalanne C."/>
            <person name="Gautier V."/>
            <person name="Ament-Velasquez S.L."/>
            <person name="Kruys A."/>
            <person name="Hutchinson M.I."/>
            <person name="Powell A.J."/>
            <person name="Barry K."/>
            <person name="Miller A.N."/>
            <person name="Grigoriev I.V."/>
            <person name="Debuchy R."/>
            <person name="Gladieux P."/>
            <person name="Hiltunen Thoren M."/>
            <person name="Johannesson H."/>
        </authorList>
    </citation>
    <scope>NUCLEOTIDE SEQUENCE</scope>
    <source>
        <strain evidence="8">CBS 958.72</strain>
    </source>
</reference>
<gene>
    <name evidence="8" type="ORF">B0T24DRAFT_683153</name>
</gene>
<evidence type="ECO:0000256" key="5">
    <source>
        <dbReference type="ARBA" id="ARBA00023002"/>
    </source>
</evidence>
<dbReference type="SUPFAM" id="SSF51905">
    <property type="entry name" value="FAD/NAD(P)-binding domain"/>
    <property type="match status" value="1"/>
</dbReference>
<comment type="caution">
    <text evidence="8">The sequence shown here is derived from an EMBL/GenBank/DDBJ whole genome shotgun (WGS) entry which is preliminary data.</text>
</comment>
<keyword evidence="9" id="KW-1185">Reference proteome</keyword>
<comment type="cofactor">
    <cofactor evidence="1">
        <name>FAD</name>
        <dbReference type="ChEBI" id="CHEBI:57692"/>
    </cofactor>
</comment>
<dbReference type="InterPro" id="IPR038220">
    <property type="entry name" value="PHOX_C_sf"/>
</dbReference>
<dbReference type="Pfam" id="PF07976">
    <property type="entry name" value="Phe_hydrox_dim"/>
    <property type="match status" value="1"/>
</dbReference>
<dbReference type="PANTHER" id="PTHR43004:SF19">
    <property type="entry name" value="BINDING MONOOXYGENASE, PUTATIVE (JCVI)-RELATED"/>
    <property type="match status" value="1"/>
</dbReference>
<keyword evidence="5" id="KW-0560">Oxidoreductase</keyword>
<evidence type="ECO:0000256" key="4">
    <source>
        <dbReference type="ARBA" id="ARBA00022827"/>
    </source>
</evidence>
<dbReference type="GO" id="GO:0071949">
    <property type="term" value="F:FAD binding"/>
    <property type="evidence" value="ECO:0007669"/>
    <property type="project" value="InterPro"/>
</dbReference>
<feature type="domain" description="FAD-binding" evidence="6">
    <location>
        <begin position="4"/>
        <end position="350"/>
    </location>
</feature>
<protein>
    <submittedName>
        <fullName evidence="8">FAD binding domain-containing protein</fullName>
    </submittedName>
</protein>
<dbReference type="InterPro" id="IPR036188">
    <property type="entry name" value="FAD/NAD-bd_sf"/>
</dbReference>
<dbReference type="InterPro" id="IPR050641">
    <property type="entry name" value="RIFMO-like"/>
</dbReference>
<dbReference type="PRINTS" id="PR00420">
    <property type="entry name" value="RNGMNOXGNASE"/>
</dbReference>
<evidence type="ECO:0000313" key="8">
    <source>
        <dbReference type="EMBL" id="KAK3366106.1"/>
    </source>
</evidence>
<dbReference type="PANTHER" id="PTHR43004">
    <property type="entry name" value="TRK SYSTEM POTASSIUM UPTAKE PROTEIN"/>
    <property type="match status" value="1"/>
</dbReference>
<dbReference type="AlphaFoldDB" id="A0AAE0JYP6"/>
<dbReference type="Gene3D" id="3.50.50.60">
    <property type="entry name" value="FAD/NAD(P)-binding domain"/>
    <property type="match status" value="1"/>
</dbReference>
<dbReference type="SUPFAM" id="SSF52833">
    <property type="entry name" value="Thioredoxin-like"/>
    <property type="match status" value="1"/>
</dbReference>
<keyword evidence="3" id="KW-0285">Flavoprotein</keyword>
<dbReference type="Gene3D" id="3.30.70.2450">
    <property type="match status" value="1"/>
</dbReference>
<dbReference type="InterPro" id="IPR036249">
    <property type="entry name" value="Thioredoxin-like_sf"/>
</dbReference>
<proteinExistence type="inferred from homology"/>
<evidence type="ECO:0000256" key="1">
    <source>
        <dbReference type="ARBA" id="ARBA00001974"/>
    </source>
</evidence>
<accession>A0AAE0JYP6</accession>